<dbReference type="PANTHER" id="PTHR47332">
    <property type="entry name" value="SET DOMAIN-CONTAINING PROTEIN 5"/>
    <property type="match status" value="1"/>
</dbReference>
<protein>
    <submittedName>
        <fullName evidence="2">Aldehyde dehydrogenase</fullName>
    </submittedName>
</protein>
<dbReference type="Gene3D" id="2.170.270.10">
    <property type="entry name" value="SET domain"/>
    <property type="match status" value="1"/>
</dbReference>
<dbReference type="AlphaFoldDB" id="A0A8H7CWT8"/>
<evidence type="ECO:0000259" key="1">
    <source>
        <dbReference type="PROSITE" id="PS50280"/>
    </source>
</evidence>
<dbReference type="PANTHER" id="PTHR47332:SF2">
    <property type="entry name" value="SET-6"/>
    <property type="match status" value="1"/>
</dbReference>
<dbReference type="InterPro" id="IPR046341">
    <property type="entry name" value="SET_dom_sf"/>
</dbReference>
<reference evidence="2" key="1">
    <citation type="submission" date="2020-05" db="EMBL/GenBank/DDBJ databases">
        <title>Mycena genomes resolve the evolution of fungal bioluminescence.</title>
        <authorList>
            <person name="Tsai I.J."/>
        </authorList>
    </citation>
    <scope>NUCLEOTIDE SEQUENCE</scope>
    <source>
        <strain evidence="2">160909Yilan</strain>
    </source>
</reference>
<proteinExistence type="predicted"/>
<dbReference type="InterPro" id="IPR053185">
    <property type="entry name" value="SET_domain_protein"/>
</dbReference>
<name>A0A8H7CWT8_9AGAR</name>
<comment type="caution">
    <text evidence="2">The sequence shown here is derived from an EMBL/GenBank/DDBJ whole genome shotgun (WGS) entry which is preliminary data.</text>
</comment>
<accession>A0A8H7CWT8</accession>
<dbReference type="OrthoDB" id="5945798at2759"/>
<evidence type="ECO:0000313" key="2">
    <source>
        <dbReference type="EMBL" id="KAF7351087.1"/>
    </source>
</evidence>
<sequence>MADIPGKGAGLVSKRALKMDELILDERPLFVCARGMSVAVPPTFTPAQVGQYQLQKLEEYCEIAINRMRPEAKTAFMALWNCHKEDGSGPIMGICKCFQYGAMRRLIFFYRPSCSPNTAPRFHMRSFSYRLYAVRNIAAGEELTFQYTDVKSSTEKRQAALKPYDFVCACTTCKDTTKVSCEDPRSTSDWRRSVLTGFYAARKEQFKSPSVDEKLLDECCMMIELILREGLEHLPMYFDVVRLLMQGCVANGDAPGAREWAARLEKCYWDENRDTEEVMELLKSGPAYRKHPLWRTLVEPGVPGRPLNMTRMLEQSTA</sequence>
<dbReference type="Pfam" id="PF00856">
    <property type="entry name" value="SET"/>
    <property type="match status" value="1"/>
</dbReference>
<keyword evidence="3" id="KW-1185">Reference proteome</keyword>
<dbReference type="SUPFAM" id="SSF82199">
    <property type="entry name" value="SET domain"/>
    <property type="match status" value="1"/>
</dbReference>
<gene>
    <name evidence="2" type="ORF">MSAN_01671100</name>
</gene>
<feature type="domain" description="SET" evidence="1">
    <location>
        <begin position="1"/>
        <end position="148"/>
    </location>
</feature>
<evidence type="ECO:0000313" key="3">
    <source>
        <dbReference type="Proteomes" id="UP000623467"/>
    </source>
</evidence>
<organism evidence="2 3">
    <name type="scientific">Mycena sanguinolenta</name>
    <dbReference type="NCBI Taxonomy" id="230812"/>
    <lineage>
        <taxon>Eukaryota</taxon>
        <taxon>Fungi</taxon>
        <taxon>Dikarya</taxon>
        <taxon>Basidiomycota</taxon>
        <taxon>Agaricomycotina</taxon>
        <taxon>Agaricomycetes</taxon>
        <taxon>Agaricomycetidae</taxon>
        <taxon>Agaricales</taxon>
        <taxon>Marasmiineae</taxon>
        <taxon>Mycenaceae</taxon>
        <taxon>Mycena</taxon>
    </lineage>
</organism>
<dbReference type="PROSITE" id="PS50280">
    <property type="entry name" value="SET"/>
    <property type="match status" value="1"/>
</dbReference>
<dbReference type="EMBL" id="JACAZH010000014">
    <property type="protein sequence ID" value="KAF7351087.1"/>
    <property type="molecule type" value="Genomic_DNA"/>
</dbReference>
<dbReference type="InterPro" id="IPR001214">
    <property type="entry name" value="SET_dom"/>
</dbReference>
<dbReference type="Proteomes" id="UP000623467">
    <property type="component" value="Unassembled WGS sequence"/>
</dbReference>